<keyword evidence="4" id="KW-1185">Reference proteome</keyword>
<dbReference type="EMBL" id="JBEZFP010000040">
    <property type="protein sequence ID" value="MEU8135274.1"/>
    <property type="molecule type" value="Genomic_DNA"/>
</dbReference>
<dbReference type="Proteomes" id="UP001551482">
    <property type="component" value="Unassembled WGS sequence"/>
</dbReference>
<reference evidence="3 4" key="1">
    <citation type="submission" date="2024-06" db="EMBL/GenBank/DDBJ databases">
        <title>The Natural Products Discovery Center: Release of the First 8490 Sequenced Strains for Exploring Actinobacteria Biosynthetic Diversity.</title>
        <authorList>
            <person name="Kalkreuter E."/>
            <person name="Kautsar S.A."/>
            <person name="Yang D."/>
            <person name="Bader C.D."/>
            <person name="Teijaro C.N."/>
            <person name="Fluegel L."/>
            <person name="Davis C.M."/>
            <person name="Simpson J.R."/>
            <person name="Lauterbach L."/>
            <person name="Steele A.D."/>
            <person name="Gui C."/>
            <person name="Meng S."/>
            <person name="Li G."/>
            <person name="Viehrig K."/>
            <person name="Ye F."/>
            <person name="Su P."/>
            <person name="Kiefer A.F."/>
            <person name="Nichols A."/>
            <person name="Cepeda A.J."/>
            <person name="Yan W."/>
            <person name="Fan B."/>
            <person name="Jiang Y."/>
            <person name="Adhikari A."/>
            <person name="Zheng C.-J."/>
            <person name="Schuster L."/>
            <person name="Cowan T.M."/>
            <person name="Smanski M.J."/>
            <person name="Chevrette M.G."/>
            <person name="De Carvalho L.P.S."/>
            <person name="Shen B."/>
        </authorList>
    </citation>
    <scope>NUCLEOTIDE SEQUENCE [LARGE SCALE GENOMIC DNA]</scope>
    <source>
        <strain evidence="3 4">NPDC048946</strain>
    </source>
</reference>
<organism evidence="3 4">
    <name type="scientific">Streptodolium elevatio</name>
    <dbReference type="NCBI Taxonomy" id="3157996"/>
    <lineage>
        <taxon>Bacteria</taxon>
        <taxon>Bacillati</taxon>
        <taxon>Actinomycetota</taxon>
        <taxon>Actinomycetes</taxon>
        <taxon>Kitasatosporales</taxon>
        <taxon>Streptomycetaceae</taxon>
        <taxon>Streptodolium</taxon>
    </lineage>
</organism>
<feature type="transmembrane region" description="Helical" evidence="2">
    <location>
        <begin position="94"/>
        <end position="115"/>
    </location>
</feature>
<accession>A0ABV3DK49</accession>
<sequence length="228" mass="24352">MSNPFGPGQSGPGDQNPYGQQPPPQYGGQQPPQYGGQQPYPQQPGGPPPQQPYGGQPPYPQQPGQQPYPPQQPYPQQYPGAPMGYMEPRRRKKWPWIVGGIVGLVVILGVIGYVVGKDSATNAKPGDCITAKAKDPKITDCGDANAAFRVIENFEDSSDRSKCDAPEITDKGAILSVRWKGGNDGVLCLTITKNTTSADFSAFQASMPQGQLDDLREELAAAGIEGVK</sequence>
<keyword evidence="2" id="KW-0472">Membrane</keyword>
<evidence type="ECO:0000313" key="4">
    <source>
        <dbReference type="Proteomes" id="UP001551482"/>
    </source>
</evidence>
<protein>
    <submittedName>
        <fullName evidence="3">Uncharacterized protein</fullName>
    </submittedName>
</protein>
<keyword evidence="2" id="KW-0812">Transmembrane</keyword>
<feature type="compositionally biased region" description="Pro residues" evidence="1">
    <location>
        <begin position="41"/>
        <end position="73"/>
    </location>
</feature>
<comment type="caution">
    <text evidence="3">The sequence shown here is derived from an EMBL/GenBank/DDBJ whole genome shotgun (WGS) entry which is preliminary data.</text>
</comment>
<evidence type="ECO:0000313" key="3">
    <source>
        <dbReference type="EMBL" id="MEU8135274.1"/>
    </source>
</evidence>
<name>A0ABV3DK49_9ACTN</name>
<evidence type="ECO:0000256" key="2">
    <source>
        <dbReference type="SAM" id="Phobius"/>
    </source>
</evidence>
<keyword evidence="2" id="KW-1133">Transmembrane helix</keyword>
<feature type="compositionally biased region" description="Low complexity" evidence="1">
    <location>
        <begin position="26"/>
        <end position="40"/>
    </location>
</feature>
<gene>
    <name evidence="3" type="ORF">AB0C36_17350</name>
</gene>
<proteinExistence type="predicted"/>
<dbReference type="RefSeq" id="WP_358354876.1">
    <property type="nucleotide sequence ID" value="NZ_JBEZFP010000040.1"/>
</dbReference>
<evidence type="ECO:0000256" key="1">
    <source>
        <dbReference type="SAM" id="MobiDB-lite"/>
    </source>
</evidence>
<feature type="region of interest" description="Disordered" evidence="1">
    <location>
        <begin position="1"/>
        <end position="86"/>
    </location>
</feature>